<accession>A0A3A8HWF3</accession>
<name>A0A3A8HWF3_9BACT</name>
<feature type="compositionally biased region" description="Polar residues" evidence="1">
    <location>
        <begin position="24"/>
        <end position="38"/>
    </location>
</feature>
<dbReference type="AlphaFoldDB" id="A0A3A8HWF3"/>
<evidence type="ECO:0000256" key="1">
    <source>
        <dbReference type="SAM" id="MobiDB-lite"/>
    </source>
</evidence>
<feature type="region of interest" description="Disordered" evidence="1">
    <location>
        <begin position="138"/>
        <end position="212"/>
    </location>
</feature>
<feature type="compositionally biased region" description="Low complexity" evidence="1">
    <location>
        <begin position="48"/>
        <end position="64"/>
    </location>
</feature>
<feature type="region of interest" description="Disordered" evidence="1">
    <location>
        <begin position="24"/>
        <end position="84"/>
    </location>
</feature>
<evidence type="ECO:0000256" key="2">
    <source>
        <dbReference type="SAM" id="SignalP"/>
    </source>
</evidence>
<dbReference type="OrthoDB" id="5520959at2"/>
<comment type="caution">
    <text evidence="3">The sequence shown here is derived from an EMBL/GenBank/DDBJ whole genome shotgun (WGS) entry which is preliminary data.</text>
</comment>
<protein>
    <recommendedName>
        <fullName evidence="5">DUF5666 domain-containing protein</fullName>
    </recommendedName>
</protein>
<feature type="compositionally biased region" description="Polar residues" evidence="1">
    <location>
        <begin position="71"/>
        <end position="82"/>
    </location>
</feature>
<feature type="signal peptide" evidence="2">
    <location>
        <begin position="1"/>
        <end position="21"/>
    </location>
</feature>
<keyword evidence="4" id="KW-1185">Reference proteome</keyword>
<keyword evidence="2" id="KW-0732">Signal</keyword>
<organism evidence="3 4">
    <name type="scientific">Corallococcus terminator</name>
    <dbReference type="NCBI Taxonomy" id="2316733"/>
    <lineage>
        <taxon>Bacteria</taxon>
        <taxon>Pseudomonadati</taxon>
        <taxon>Myxococcota</taxon>
        <taxon>Myxococcia</taxon>
        <taxon>Myxococcales</taxon>
        <taxon>Cystobacterineae</taxon>
        <taxon>Myxococcaceae</taxon>
        <taxon>Corallococcus</taxon>
    </lineage>
</organism>
<evidence type="ECO:0000313" key="3">
    <source>
        <dbReference type="EMBL" id="RKG71844.1"/>
    </source>
</evidence>
<reference evidence="4" key="1">
    <citation type="submission" date="2018-09" db="EMBL/GenBank/DDBJ databases">
        <authorList>
            <person name="Livingstone P.G."/>
            <person name="Whitworth D.E."/>
        </authorList>
    </citation>
    <scope>NUCLEOTIDE SEQUENCE [LARGE SCALE GENOMIC DNA]</scope>
    <source>
        <strain evidence="4">CA054A</strain>
    </source>
</reference>
<dbReference type="EMBL" id="RAVZ01000508">
    <property type="protein sequence ID" value="RKG71844.1"/>
    <property type="molecule type" value="Genomic_DNA"/>
</dbReference>
<proteinExistence type="predicted"/>
<dbReference type="RefSeq" id="WP_120545612.1">
    <property type="nucleotide sequence ID" value="NZ_RAVZ01000508.1"/>
</dbReference>
<evidence type="ECO:0008006" key="5">
    <source>
        <dbReference type="Google" id="ProtNLM"/>
    </source>
</evidence>
<feature type="compositionally biased region" description="Low complexity" evidence="1">
    <location>
        <begin position="197"/>
        <end position="212"/>
    </location>
</feature>
<gene>
    <name evidence="3" type="ORF">D7V88_39100</name>
</gene>
<evidence type="ECO:0000313" key="4">
    <source>
        <dbReference type="Proteomes" id="UP000268094"/>
    </source>
</evidence>
<sequence>MKKLIGVFASVALLGSGVALAQDSVVQPSQPPSTNVPAQGSPGRIESGDTMQGSQQQGSMGSTDAMGGSGSTAHSSSMTGANELTGKVVKSESKKVFISSANGAVVPLDIDSKTQFTDPSLKNAKSLKEGQEIRASFQVKDEKNVATRISLSQGTGGSGTDVMSPDPSINEGKGGSGMDDHTMDPGASDSDSSLNPDTGSSTHDTSGSPKTY</sequence>
<dbReference type="Proteomes" id="UP000268094">
    <property type="component" value="Unassembled WGS sequence"/>
</dbReference>
<feature type="chain" id="PRO_5017304417" description="DUF5666 domain-containing protein" evidence="2">
    <location>
        <begin position="22"/>
        <end position="212"/>
    </location>
</feature>